<keyword evidence="2" id="KW-0408">Iron</keyword>
<dbReference type="InterPro" id="IPR007197">
    <property type="entry name" value="rSAM"/>
</dbReference>
<dbReference type="CDD" id="cd01335">
    <property type="entry name" value="Radical_SAM"/>
    <property type="match status" value="1"/>
</dbReference>
<keyword evidence="1" id="KW-0479">Metal-binding</keyword>
<dbReference type="InterPro" id="IPR040086">
    <property type="entry name" value="MJ0683-like"/>
</dbReference>
<dbReference type="Proteomes" id="UP001597541">
    <property type="component" value="Unassembled WGS sequence"/>
</dbReference>
<keyword evidence="7" id="KW-1185">Reference proteome</keyword>
<dbReference type="InterPro" id="IPR058240">
    <property type="entry name" value="rSAM_sf"/>
</dbReference>
<dbReference type="Gene3D" id="3.80.30.30">
    <property type="match status" value="1"/>
</dbReference>
<protein>
    <submittedName>
        <fullName evidence="6">Radical SAM protein</fullName>
    </submittedName>
</protein>
<gene>
    <name evidence="6" type="ORF">ACFSUF_15690</name>
</gene>
<dbReference type="RefSeq" id="WP_377604089.1">
    <property type="nucleotide sequence ID" value="NZ_JBHUME010000009.1"/>
</dbReference>
<dbReference type="InterPro" id="IPR006638">
    <property type="entry name" value="Elp3/MiaA/NifB-like_rSAM"/>
</dbReference>
<feature type="compositionally biased region" description="Basic and acidic residues" evidence="4">
    <location>
        <begin position="296"/>
        <end position="313"/>
    </location>
</feature>
<comment type="caution">
    <text evidence="6">The sequence shown here is derived from an EMBL/GenBank/DDBJ whole genome shotgun (WGS) entry which is preliminary data.</text>
</comment>
<dbReference type="SFLD" id="SFLDG01084">
    <property type="entry name" value="Uncharacterised_Radical_SAM_Su"/>
    <property type="match status" value="1"/>
</dbReference>
<evidence type="ECO:0000313" key="7">
    <source>
        <dbReference type="Proteomes" id="UP001597541"/>
    </source>
</evidence>
<dbReference type="SUPFAM" id="SSF102114">
    <property type="entry name" value="Radical SAM enzymes"/>
    <property type="match status" value="1"/>
</dbReference>
<proteinExistence type="predicted"/>
<dbReference type="PANTHER" id="PTHR43432:SF3">
    <property type="entry name" value="SLR0285 PROTEIN"/>
    <property type="match status" value="1"/>
</dbReference>
<keyword evidence="3" id="KW-0411">Iron-sulfur</keyword>
<feature type="region of interest" description="Disordered" evidence="4">
    <location>
        <begin position="295"/>
        <end position="314"/>
    </location>
</feature>
<evidence type="ECO:0000313" key="6">
    <source>
        <dbReference type="EMBL" id="MFD2613859.1"/>
    </source>
</evidence>
<dbReference type="EMBL" id="JBHUME010000009">
    <property type="protein sequence ID" value="MFD2613859.1"/>
    <property type="molecule type" value="Genomic_DNA"/>
</dbReference>
<dbReference type="PROSITE" id="PS51918">
    <property type="entry name" value="RADICAL_SAM"/>
    <property type="match status" value="1"/>
</dbReference>
<evidence type="ECO:0000256" key="4">
    <source>
        <dbReference type="SAM" id="MobiDB-lite"/>
    </source>
</evidence>
<name>A0ABW5PG11_9BACL</name>
<dbReference type="PANTHER" id="PTHR43432">
    <property type="entry name" value="SLR0285 PROTEIN"/>
    <property type="match status" value="1"/>
</dbReference>
<dbReference type="Pfam" id="PF04055">
    <property type="entry name" value="Radical_SAM"/>
    <property type="match status" value="1"/>
</dbReference>
<organism evidence="6 7">
    <name type="scientific">Paenibacillus gansuensis</name>
    <dbReference type="NCBI Taxonomy" id="306542"/>
    <lineage>
        <taxon>Bacteria</taxon>
        <taxon>Bacillati</taxon>
        <taxon>Bacillota</taxon>
        <taxon>Bacilli</taxon>
        <taxon>Bacillales</taxon>
        <taxon>Paenibacillaceae</taxon>
        <taxon>Paenibacillus</taxon>
    </lineage>
</organism>
<sequence>MAAKTQYEPMHSKTMLNQVKAPSMPFDWSLNPYRGCQHGCSFCYARATHTFLGEQADDTFQHHIYFKENAAQALREQLAKAARSKQGLAKFGQVAIGTATDPYQQIEAKSRLTRQCLEVLAEYGVPTSITTRSPLILNDLDLLKSMNITSVNISLHSLDSNVWKRFEPSTPSPVKRLETVRTLKEEGLHAGIFMAPVLPHISDSDEELERFARAAKEHKADFVMSSFLRLSTQEVKYWFFETLRAHYPDLVPVYADYYASSHYAPDRYRIPVRKKIHGLLERYGVGAKEPFSGRVQVRDEGNPSLQDHSDSRETPVQLSFSF</sequence>
<evidence type="ECO:0000259" key="5">
    <source>
        <dbReference type="PROSITE" id="PS51918"/>
    </source>
</evidence>
<evidence type="ECO:0000256" key="1">
    <source>
        <dbReference type="ARBA" id="ARBA00022723"/>
    </source>
</evidence>
<dbReference type="SFLD" id="SFLDS00029">
    <property type="entry name" value="Radical_SAM"/>
    <property type="match status" value="1"/>
</dbReference>
<evidence type="ECO:0000256" key="2">
    <source>
        <dbReference type="ARBA" id="ARBA00023004"/>
    </source>
</evidence>
<feature type="domain" description="Radical SAM core" evidence="5">
    <location>
        <begin position="22"/>
        <end position="273"/>
    </location>
</feature>
<reference evidence="7" key="1">
    <citation type="journal article" date="2019" name="Int. J. Syst. Evol. Microbiol.">
        <title>The Global Catalogue of Microorganisms (GCM) 10K type strain sequencing project: providing services to taxonomists for standard genome sequencing and annotation.</title>
        <authorList>
            <consortium name="The Broad Institute Genomics Platform"/>
            <consortium name="The Broad Institute Genome Sequencing Center for Infectious Disease"/>
            <person name="Wu L."/>
            <person name="Ma J."/>
        </authorList>
    </citation>
    <scope>NUCLEOTIDE SEQUENCE [LARGE SCALE GENOMIC DNA]</scope>
    <source>
        <strain evidence="7">KCTC 3950</strain>
    </source>
</reference>
<accession>A0ABW5PG11</accession>
<evidence type="ECO:0000256" key="3">
    <source>
        <dbReference type="ARBA" id="ARBA00023014"/>
    </source>
</evidence>
<dbReference type="SMART" id="SM00729">
    <property type="entry name" value="Elp3"/>
    <property type="match status" value="1"/>
</dbReference>